<dbReference type="SUPFAM" id="SSF53448">
    <property type="entry name" value="Nucleotide-diphospho-sugar transferases"/>
    <property type="match status" value="1"/>
</dbReference>
<proteinExistence type="predicted"/>
<dbReference type="PANTHER" id="PTHR43685:SF3">
    <property type="entry name" value="SLR2126 PROTEIN"/>
    <property type="match status" value="1"/>
</dbReference>
<keyword evidence="5" id="KW-1185">Reference proteome</keyword>
<dbReference type="AlphaFoldDB" id="A0A1J8NJ45"/>
<dbReference type="STRING" id="1225476.A1D18_03565"/>
<evidence type="ECO:0000256" key="1">
    <source>
        <dbReference type="ARBA" id="ARBA00022679"/>
    </source>
</evidence>
<reference evidence="4 5" key="1">
    <citation type="submission" date="2016-03" db="EMBL/GenBank/DDBJ databases">
        <title>Comparative genomics of Rickettsiella.</title>
        <authorList>
            <person name="Chandler C."/>
            <person name="Wang Y."/>
        </authorList>
    </citation>
    <scope>NUCLEOTIDE SEQUENCE [LARGE SCALE GENOMIC DNA]</scope>
    <source>
        <strain evidence="4 5">RCFS May 2013</strain>
    </source>
</reference>
<dbReference type="GO" id="GO:0016740">
    <property type="term" value="F:transferase activity"/>
    <property type="evidence" value="ECO:0007669"/>
    <property type="project" value="UniProtKB-KW"/>
</dbReference>
<protein>
    <submittedName>
        <fullName evidence="4">Glycosyl transferase family 2</fullName>
    </submittedName>
</protein>
<dbReference type="EMBL" id="LUKY01000032">
    <property type="protein sequence ID" value="OIZ95184.1"/>
    <property type="molecule type" value="Genomic_DNA"/>
</dbReference>
<feature type="domain" description="Galactosyltransferase C-terminal" evidence="3">
    <location>
        <begin position="180"/>
        <end position="224"/>
    </location>
</feature>
<dbReference type="PANTHER" id="PTHR43685">
    <property type="entry name" value="GLYCOSYLTRANSFERASE"/>
    <property type="match status" value="1"/>
</dbReference>
<dbReference type="OrthoDB" id="9801954at2"/>
<dbReference type="InterPro" id="IPR001173">
    <property type="entry name" value="Glyco_trans_2-like"/>
</dbReference>
<dbReference type="RefSeq" id="WP_071662444.1">
    <property type="nucleotide sequence ID" value="NZ_LUKY01000032.1"/>
</dbReference>
<dbReference type="InterPro" id="IPR050834">
    <property type="entry name" value="Glycosyltransf_2"/>
</dbReference>
<dbReference type="CDD" id="cd06420">
    <property type="entry name" value="GT2_Chondriotin_Pol_N"/>
    <property type="match status" value="1"/>
</dbReference>
<organism evidence="4 5">
    <name type="scientific">Candidatus Rickettsiella isopodorum</name>
    <dbReference type="NCBI Taxonomy" id="1225476"/>
    <lineage>
        <taxon>Bacteria</taxon>
        <taxon>Pseudomonadati</taxon>
        <taxon>Pseudomonadota</taxon>
        <taxon>Gammaproteobacteria</taxon>
        <taxon>Legionellales</taxon>
        <taxon>Coxiellaceae</taxon>
        <taxon>Rickettsiella</taxon>
    </lineage>
</organism>
<dbReference type="InterPro" id="IPR027791">
    <property type="entry name" value="Galactosyl_T_C"/>
</dbReference>
<evidence type="ECO:0000259" key="3">
    <source>
        <dbReference type="Pfam" id="PF02709"/>
    </source>
</evidence>
<gene>
    <name evidence="4" type="ORF">A1D18_03565</name>
</gene>
<evidence type="ECO:0000313" key="4">
    <source>
        <dbReference type="EMBL" id="OIZ95184.1"/>
    </source>
</evidence>
<sequence>MSSKLPTISVIITTYNRPDALHLVLSALAQQTRLPNEVIVADDGSTDETRLLINQLQGQLNYPLKHVWQKDEGFQAAKIRNKAVLRAHHNYLIFLDGDCVPFSDFIENHHLLAEPHWFLSGHRLLLEKKLTQKILQEVLPIYKHTTLQWVLHYFHRQSNRLFPLLRIRLNKLRKLQAKHWQGAKSCNLGLWKEDFLTVNGFDESFTGWGYEDSDLVIRLIRAGIYRKSGKFAVPVIHLWHQQTNREQEPINLNLLKKVTENQRIRAKIGLNNVN</sequence>
<comment type="caution">
    <text evidence="4">The sequence shown here is derived from an EMBL/GenBank/DDBJ whole genome shotgun (WGS) entry which is preliminary data.</text>
</comment>
<feature type="domain" description="Glycosyltransferase 2-like" evidence="2">
    <location>
        <begin position="9"/>
        <end position="109"/>
    </location>
</feature>
<dbReference type="Pfam" id="PF02709">
    <property type="entry name" value="Glyco_transf_7C"/>
    <property type="match status" value="1"/>
</dbReference>
<dbReference type="Pfam" id="PF00535">
    <property type="entry name" value="Glycos_transf_2"/>
    <property type="match status" value="1"/>
</dbReference>
<accession>A0A1J8NJ45</accession>
<name>A0A1J8NJ45_9COXI</name>
<dbReference type="Gene3D" id="3.90.550.10">
    <property type="entry name" value="Spore Coat Polysaccharide Biosynthesis Protein SpsA, Chain A"/>
    <property type="match status" value="1"/>
</dbReference>
<dbReference type="InterPro" id="IPR029044">
    <property type="entry name" value="Nucleotide-diphossugar_trans"/>
</dbReference>
<evidence type="ECO:0000313" key="5">
    <source>
        <dbReference type="Proteomes" id="UP000183924"/>
    </source>
</evidence>
<evidence type="ECO:0000259" key="2">
    <source>
        <dbReference type="Pfam" id="PF00535"/>
    </source>
</evidence>
<dbReference type="Proteomes" id="UP000183924">
    <property type="component" value="Unassembled WGS sequence"/>
</dbReference>
<keyword evidence="1 4" id="KW-0808">Transferase</keyword>